<reference evidence="1" key="1">
    <citation type="journal article" date="2021" name="Nat. Commun.">
        <title>Genetic determinants of endophytism in the Arabidopsis root mycobiome.</title>
        <authorList>
            <person name="Mesny F."/>
            <person name="Miyauchi S."/>
            <person name="Thiergart T."/>
            <person name="Pickel B."/>
            <person name="Atanasova L."/>
            <person name="Karlsson M."/>
            <person name="Huettel B."/>
            <person name="Barry K.W."/>
            <person name="Haridas S."/>
            <person name="Chen C."/>
            <person name="Bauer D."/>
            <person name="Andreopoulos W."/>
            <person name="Pangilinan J."/>
            <person name="LaButti K."/>
            <person name="Riley R."/>
            <person name="Lipzen A."/>
            <person name="Clum A."/>
            <person name="Drula E."/>
            <person name="Henrissat B."/>
            <person name="Kohler A."/>
            <person name="Grigoriev I.V."/>
            <person name="Martin F.M."/>
            <person name="Hacquard S."/>
        </authorList>
    </citation>
    <scope>NUCLEOTIDE SEQUENCE</scope>
    <source>
        <strain evidence="1">MPI-CAGE-AT-0023</strain>
    </source>
</reference>
<evidence type="ECO:0000313" key="2">
    <source>
        <dbReference type="Proteomes" id="UP000720189"/>
    </source>
</evidence>
<comment type="caution">
    <text evidence="1">The sequence shown here is derived from an EMBL/GenBank/DDBJ whole genome shotgun (WGS) entry which is preliminary data.</text>
</comment>
<dbReference type="GeneID" id="70221403"/>
<sequence length="78" mass="8783">MPSLNFLDLPGEVHLQIGRLEMPSEMGGLILSSQLIRNAYSRPFYHTIAFRGTKADLTGNLWASIYQLMPSTVRPSLY</sequence>
<protein>
    <recommendedName>
        <fullName evidence="3">F-box domain-containing protein</fullName>
    </recommendedName>
</protein>
<name>A0A9P9KYG4_FUSRE</name>
<evidence type="ECO:0000313" key="1">
    <source>
        <dbReference type="EMBL" id="KAH7270747.1"/>
    </source>
</evidence>
<proteinExistence type="predicted"/>
<evidence type="ECO:0008006" key="3">
    <source>
        <dbReference type="Google" id="ProtNLM"/>
    </source>
</evidence>
<dbReference type="AlphaFoldDB" id="A0A9P9KYG4"/>
<accession>A0A9P9KYG4</accession>
<gene>
    <name evidence="1" type="ORF">BKA55DRAFT_552579</name>
</gene>
<keyword evidence="2" id="KW-1185">Reference proteome</keyword>
<dbReference type="EMBL" id="JAGMUX010000001">
    <property type="protein sequence ID" value="KAH7270747.1"/>
    <property type="molecule type" value="Genomic_DNA"/>
</dbReference>
<dbReference type="Proteomes" id="UP000720189">
    <property type="component" value="Unassembled WGS sequence"/>
</dbReference>
<organism evidence="1 2">
    <name type="scientific">Fusarium redolens</name>
    <dbReference type="NCBI Taxonomy" id="48865"/>
    <lineage>
        <taxon>Eukaryota</taxon>
        <taxon>Fungi</taxon>
        <taxon>Dikarya</taxon>
        <taxon>Ascomycota</taxon>
        <taxon>Pezizomycotina</taxon>
        <taxon>Sordariomycetes</taxon>
        <taxon>Hypocreomycetidae</taxon>
        <taxon>Hypocreales</taxon>
        <taxon>Nectriaceae</taxon>
        <taxon>Fusarium</taxon>
        <taxon>Fusarium redolens species complex</taxon>
    </lineage>
</organism>
<dbReference type="RefSeq" id="XP_046057515.1">
    <property type="nucleotide sequence ID" value="XM_046191449.1"/>
</dbReference>